<reference evidence="12" key="1">
    <citation type="submission" date="2020-11" db="EMBL/GenBank/DDBJ databases">
        <authorList>
            <person name="Tran Van P."/>
        </authorList>
    </citation>
    <scope>NUCLEOTIDE SEQUENCE</scope>
</reference>
<proteinExistence type="inferred from homology"/>
<comment type="similarity">
    <text evidence="1 9">Belongs to the Tango11 family.</text>
</comment>
<protein>
    <recommendedName>
        <fullName evidence="9">Mitochondrial fission factor</fullName>
    </recommendedName>
</protein>
<evidence type="ECO:0000256" key="1">
    <source>
        <dbReference type="ARBA" id="ARBA00009806"/>
    </source>
</evidence>
<comment type="function">
    <text evidence="9">Plays a role in mitochondrial and peroxisomal fission. Promotes the recruitment and association of the fission mediator dynamin-related protein 1 (DNM1L) to the mitochondrial surface.</text>
</comment>
<evidence type="ECO:0000256" key="5">
    <source>
        <dbReference type="ARBA" id="ARBA00023054"/>
    </source>
</evidence>
<dbReference type="GO" id="GO:0090141">
    <property type="term" value="P:positive regulation of mitochondrial fission"/>
    <property type="evidence" value="ECO:0007669"/>
    <property type="project" value="UniProtKB-UniRule"/>
</dbReference>
<dbReference type="InterPro" id="IPR008518">
    <property type="entry name" value="Mff/Tango-11"/>
</dbReference>
<evidence type="ECO:0000256" key="8">
    <source>
        <dbReference type="ARBA" id="ARBA00023140"/>
    </source>
</evidence>
<organism evidence="12">
    <name type="scientific">Darwinula stevensoni</name>
    <dbReference type="NCBI Taxonomy" id="69355"/>
    <lineage>
        <taxon>Eukaryota</taxon>
        <taxon>Metazoa</taxon>
        <taxon>Ecdysozoa</taxon>
        <taxon>Arthropoda</taxon>
        <taxon>Crustacea</taxon>
        <taxon>Oligostraca</taxon>
        <taxon>Ostracoda</taxon>
        <taxon>Podocopa</taxon>
        <taxon>Podocopida</taxon>
        <taxon>Darwinulocopina</taxon>
        <taxon>Darwinuloidea</taxon>
        <taxon>Darwinulidae</taxon>
        <taxon>Darwinula</taxon>
    </lineage>
</organism>
<evidence type="ECO:0000313" key="12">
    <source>
        <dbReference type="EMBL" id="CAD7245607.1"/>
    </source>
</evidence>
<evidence type="ECO:0000256" key="10">
    <source>
        <dbReference type="SAM" id="MobiDB-lite"/>
    </source>
</evidence>
<keyword evidence="5" id="KW-0175">Coiled coil</keyword>
<dbReference type="EMBL" id="CAJPEV010000901">
    <property type="protein sequence ID" value="CAG0889397.1"/>
    <property type="molecule type" value="Genomic_DNA"/>
</dbReference>
<evidence type="ECO:0000256" key="2">
    <source>
        <dbReference type="ARBA" id="ARBA00022692"/>
    </source>
</evidence>
<keyword evidence="4" id="KW-1133">Transmembrane helix</keyword>
<keyword evidence="13" id="KW-1185">Reference proteome</keyword>
<dbReference type="InterPro" id="IPR039433">
    <property type="entry name" value="Mff-like_dom"/>
</dbReference>
<evidence type="ECO:0000256" key="9">
    <source>
        <dbReference type="RuleBase" id="RU368040"/>
    </source>
</evidence>
<comment type="subcellular location">
    <subcellularLocation>
        <location evidence="9">Mitochondrion outer membrane</location>
        <topology evidence="9">Single-pass type IV membrane protein</topology>
    </subcellularLocation>
    <subcellularLocation>
        <location evidence="9">Peroxisome</location>
    </subcellularLocation>
</comment>
<evidence type="ECO:0000256" key="7">
    <source>
        <dbReference type="ARBA" id="ARBA00023136"/>
    </source>
</evidence>
<feature type="compositionally biased region" description="Polar residues" evidence="10">
    <location>
        <begin position="181"/>
        <end position="198"/>
    </location>
</feature>
<keyword evidence="6 9" id="KW-0496">Mitochondrion</keyword>
<dbReference type="EMBL" id="LR900418">
    <property type="protein sequence ID" value="CAD7245607.1"/>
    <property type="molecule type" value="Genomic_DNA"/>
</dbReference>
<evidence type="ECO:0000256" key="6">
    <source>
        <dbReference type="ARBA" id="ARBA00023128"/>
    </source>
</evidence>
<dbReference type="GO" id="GO:0090314">
    <property type="term" value="P:positive regulation of protein targeting to membrane"/>
    <property type="evidence" value="ECO:0007669"/>
    <property type="project" value="UniProtKB-UniRule"/>
</dbReference>
<sequence length="256" mass="28778">MDYTPSTAWHLQIGPLSSTCRQFDDDAVVAASRMWFRDADRFIKCQKMSSSTRSVSSNGHAARDSDLDFTRDISEKMQVPKRISFYGSEASDLIQNPIGPTHVPNMIVPDRILLAGEEHTIGVKGPPRELQLESAIFPSGSPDHVSIPTPPRVIMLSEHTFPSVDDEPEPKLDQYEHTKSRNNPIATPSQSGTPRPLGTISSIEELQLLRHQVSRLNRRVLALETDSAQRQQRELLLGLLTAGYFVLKIIKWFRHD</sequence>
<evidence type="ECO:0000259" key="11">
    <source>
        <dbReference type="Pfam" id="PF05644"/>
    </source>
</evidence>
<gene>
    <name evidence="12" type="ORF">DSTB1V02_LOCUS5478</name>
</gene>
<dbReference type="GO" id="GO:0005741">
    <property type="term" value="C:mitochondrial outer membrane"/>
    <property type="evidence" value="ECO:0007669"/>
    <property type="project" value="UniProtKB-SubCell"/>
</dbReference>
<dbReference type="AlphaFoldDB" id="A0A7R8X7S7"/>
<dbReference type="Pfam" id="PF05644">
    <property type="entry name" value="Miff"/>
    <property type="match status" value="2"/>
</dbReference>
<feature type="domain" description="Mff-like" evidence="11">
    <location>
        <begin position="66"/>
        <end position="184"/>
    </location>
</feature>
<evidence type="ECO:0000256" key="4">
    <source>
        <dbReference type="ARBA" id="ARBA00022989"/>
    </source>
</evidence>
<keyword evidence="7" id="KW-0472">Membrane</keyword>
<keyword evidence="2" id="KW-0812">Transmembrane</keyword>
<dbReference type="PANTHER" id="PTHR16501">
    <property type="entry name" value="TRANSPORT AND GOLGI ORGANIZATION PROTEIN 11"/>
    <property type="match status" value="1"/>
</dbReference>
<keyword evidence="3 9" id="KW-1000">Mitochondrion outer membrane</keyword>
<dbReference type="GO" id="GO:0000266">
    <property type="term" value="P:mitochondrial fission"/>
    <property type="evidence" value="ECO:0007669"/>
    <property type="project" value="UniProtKB-UniRule"/>
</dbReference>
<feature type="domain" description="Mff-like" evidence="11">
    <location>
        <begin position="202"/>
        <end position="254"/>
    </location>
</feature>
<dbReference type="GO" id="GO:0005777">
    <property type="term" value="C:peroxisome"/>
    <property type="evidence" value="ECO:0007669"/>
    <property type="project" value="UniProtKB-SubCell"/>
</dbReference>
<keyword evidence="8 9" id="KW-0576">Peroxisome</keyword>
<feature type="compositionally biased region" description="Basic and acidic residues" evidence="10">
    <location>
        <begin position="169"/>
        <end position="179"/>
    </location>
</feature>
<dbReference type="Proteomes" id="UP000677054">
    <property type="component" value="Unassembled WGS sequence"/>
</dbReference>
<accession>A0A7R8X7S7</accession>
<feature type="region of interest" description="Disordered" evidence="10">
    <location>
        <begin position="161"/>
        <end position="198"/>
    </location>
</feature>
<dbReference type="OrthoDB" id="5986838at2759"/>
<name>A0A7R8X7S7_9CRUS</name>
<evidence type="ECO:0000256" key="3">
    <source>
        <dbReference type="ARBA" id="ARBA00022787"/>
    </source>
</evidence>
<dbReference type="PANTHER" id="PTHR16501:SF6">
    <property type="entry name" value="TRANSPORT AND GOLGI ORGANIZATION PROTEIN 11"/>
    <property type="match status" value="1"/>
</dbReference>
<evidence type="ECO:0000313" key="13">
    <source>
        <dbReference type="Proteomes" id="UP000677054"/>
    </source>
</evidence>